<feature type="transmembrane region" description="Helical" evidence="1">
    <location>
        <begin position="21"/>
        <end position="40"/>
    </location>
</feature>
<evidence type="ECO:0000313" key="3">
    <source>
        <dbReference type="Proteomes" id="UP000190675"/>
    </source>
</evidence>
<organism evidence="2 3">
    <name type="scientific">Bradyrhizobium erythrophlei</name>
    <dbReference type="NCBI Taxonomy" id="1437360"/>
    <lineage>
        <taxon>Bacteria</taxon>
        <taxon>Pseudomonadati</taxon>
        <taxon>Pseudomonadota</taxon>
        <taxon>Alphaproteobacteria</taxon>
        <taxon>Hyphomicrobiales</taxon>
        <taxon>Nitrobacteraceae</taxon>
        <taxon>Bradyrhizobium</taxon>
    </lineage>
</organism>
<keyword evidence="1" id="KW-0812">Transmembrane</keyword>
<dbReference type="OrthoDB" id="9807249at2"/>
<dbReference type="EMBL" id="LT670818">
    <property type="protein sequence ID" value="SHG13868.1"/>
    <property type="molecule type" value="Genomic_DNA"/>
</dbReference>
<gene>
    <name evidence="2" type="ORF">SAMN05444169_0749</name>
</gene>
<evidence type="ECO:0000256" key="1">
    <source>
        <dbReference type="SAM" id="Phobius"/>
    </source>
</evidence>
<evidence type="ECO:0000313" key="2">
    <source>
        <dbReference type="EMBL" id="SHG13868.1"/>
    </source>
</evidence>
<accession>A0A1M5HDA6</accession>
<feature type="transmembrane region" description="Helical" evidence="1">
    <location>
        <begin position="46"/>
        <end position="65"/>
    </location>
</feature>
<keyword evidence="1" id="KW-1133">Transmembrane helix</keyword>
<dbReference type="AlphaFoldDB" id="A0A1M5HDA6"/>
<name>A0A1M5HDA6_9BRAD</name>
<proteinExistence type="predicted"/>
<keyword evidence="1" id="KW-0472">Membrane</keyword>
<protein>
    <submittedName>
        <fullName evidence="2">Uncharacterized protein</fullName>
    </submittedName>
</protein>
<reference evidence="2 3" key="1">
    <citation type="submission" date="2016-11" db="EMBL/GenBank/DDBJ databases">
        <authorList>
            <person name="Jaros S."/>
            <person name="Januszkiewicz K."/>
            <person name="Wedrychowicz H."/>
        </authorList>
    </citation>
    <scope>NUCLEOTIDE SEQUENCE [LARGE SCALE GENOMIC DNA]</scope>
    <source>
        <strain evidence="2 3">GAS242</strain>
    </source>
</reference>
<dbReference type="RefSeq" id="WP_079564727.1">
    <property type="nucleotide sequence ID" value="NZ_LT670818.1"/>
</dbReference>
<sequence length="70" mass="7691">MSLDANSSMPRSGFTDRILRRGPLEAIATTIIAAGVVMLMQPFFLTLYSLSFATTLFGTVMFTIVSKVRE</sequence>
<dbReference type="Proteomes" id="UP000190675">
    <property type="component" value="Chromosome I"/>
</dbReference>